<name>W7V129_RUMFL</name>
<keyword evidence="13 17" id="KW-1015">Disulfide bond</keyword>
<evidence type="ECO:0000256" key="7">
    <source>
        <dbReference type="ARBA" id="ARBA00022694"/>
    </source>
</evidence>
<keyword evidence="14 17" id="KW-0676">Redox-active center</keyword>
<evidence type="ECO:0000256" key="9">
    <source>
        <dbReference type="ARBA" id="ARBA00022785"/>
    </source>
</evidence>
<dbReference type="Pfam" id="PF02677">
    <property type="entry name" value="QueH"/>
    <property type="match status" value="1"/>
</dbReference>
<feature type="binding site" evidence="17">
    <location>
        <position position="117"/>
    </location>
    <ligand>
        <name>[4Fe-4S] cluster</name>
        <dbReference type="ChEBI" id="CHEBI:49883"/>
    </ligand>
</feature>
<keyword evidence="10 17" id="KW-0560">Oxidoreductase</keyword>
<evidence type="ECO:0000256" key="4">
    <source>
        <dbReference type="ARBA" id="ARBA00012622"/>
    </source>
</evidence>
<evidence type="ECO:0000256" key="15">
    <source>
        <dbReference type="ARBA" id="ARBA00031446"/>
    </source>
</evidence>
<evidence type="ECO:0000256" key="12">
    <source>
        <dbReference type="ARBA" id="ARBA00023014"/>
    </source>
</evidence>
<keyword evidence="19" id="KW-1185">Reference proteome</keyword>
<evidence type="ECO:0000313" key="19">
    <source>
        <dbReference type="Proteomes" id="UP000019365"/>
    </source>
</evidence>
<keyword evidence="8 17" id="KW-0479">Metal-binding</keyword>
<dbReference type="EMBL" id="ATAX01000010">
    <property type="protein sequence ID" value="EWM54670.1"/>
    <property type="molecule type" value="Genomic_DNA"/>
</dbReference>
<dbReference type="InterPro" id="IPR003828">
    <property type="entry name" value="QueH"/>
</dbReference>
<dbReference type="GO" id="GO:0008616">
    <property type="term" value="P:tRNA queuosine(34) biosynthetic process"/>
    <property type="evidence" value="ECO:0007669"/>
    <property type="project" value="UniProtKB-UniRule"/>
</dbReference>
<comment type="similarity">
    <text evidence="3 17">Belongs to the QueH family.</text>
</comment>
<dbReference type="HAMAP" id="MF_02089">
    <property type="entry name" value="QueH"/>
    <property type="match status" value="1"/>
</dbReference>
<comment type="function">
    <text evidence="1 17">Catalyzes the conversion of epoxyqueuosine (oQ) to queuosine (Q), which is a hypermodified base found in the wobble positions of tRNA(Asp), tRNA(Asn), tRNA(His) and tRNA(Tyr).</text>
</comment>
<dbReference type="AlphaFoldDB" id="W7V129"/>
<dbReference type="PANTHER" id="PTHR36701:SF1">
    <property type="entry name" value="EPOXYQUEUOSINE REDUCTASE QUEH"/>
    <property type="match status" value="1"/>
</dbReference>
<keyword evidence="7 17" id="KW-0819">tRNA processing</keyword>
<dbReference type="PATRIC" id="fig|1341157.4.peg.723"/>
<evidence type="ECO:0000256" key="13">
    <source>
        <dbReference type="ARBA" id="ARBA00023157"/>
    </source>
</evidence>
<organism evidence="18 19">
    <name type="scientific">Ruminococcus flavefaciens 007c</name>
    <dbReference type="NCBI Taxonomy" id="1341157"/>
    <lineage>
        <taxon>Bacteria</taxon>
        <taxon>Bacillati</taxon>
        <taxon>Bacillota</taxon>
        <taxon>Clostridia</taxon>
        <taxon>Eubacteriales</taxon>
        <taxon>Oscillospiraceae</taxon>
        <taxon>Ruminococcus</taxon>
    </lineage>
</organism>
<keyword evidence="9 17" id="KW-0671">Queuosine biosynthesis</keyword>
<dbReference type="EC" id="1.17.99.6" evidence="4 17"/>
<evidence type="ECO:0000256" key="1">
    <source>
        <dbReference type="ARBA" id="ARBA00002268"/>
    </source>
</evidence>
<evidence type="ECO:0000256" key="6">
    <source>
        <dbReference type="ARBA" id="ARBA00022485"/>
    </source>
</evidence>
<keyword evidence="12 17" id="KW-0411">Iron-sulfur</keyword>
<keyword evidence="6 17" id="KW-0004">4Fe-4S</keyword>
<dbReference type="OrthoDB" id="9801033at2"/>
<comment type="pathway">
    <text evidence="2 17">tRNA modification; tRNA-queuosine biosynthesis.</text>
</comment>
<comment type="caution">
    <text evidence="18">The sequence shown here is derived from an EMBL/GenBank/DDBJ whole genome shotgun (WGS) entry which is preliminary data.</text>
</comment>
<dbReference type="eggNOG" id="COG1636">
    <property type="taxonomic scope" value="Bacteria"/>
</dbReference>
<dbReference type="GO" id="GO:0046872">
    <property type="term" value="F:metal ion binding"/>
    <property type="evidence" value="ECO:0007669"/>
    <property type="project" value="UniProtKB-KW"/>
</dbReference>
<evidence type="ECO:0000256" key="2">
    <source>
        <dbReference type="ARBA" id="ARBA00004691"/>
    </source>
</evidence>
<accession>W7V129</accession>
<evidence type="ECO:0000256" key="8">
    <source>
        <dbReference type="ARBA" id="ARBA00022723"/>
    </source>
</evidence>
<dbReference type="GO" id="GO:0051539">
    <property type="term" value="F:4 iron, 4 sulfur cluster binding"/>
    <property type="evidence" value="ECO:0007669"/>
    <property type="project" value="UniProtKB-UniRule"/>
</dbReference>
<evidence type="ECO:0000256" key="14">
    <source>
        <dbReference type="ARBA" id="ARBA00023284"/>
    </source>
</evidence>
<evidence type="ECO:0000256" key="10">
    <source>
        <dbReference type="ARBA" id="ARBA00023002"/>
    </source>
</evidence>
<reference evidence="18 19" key="1">
    <citation type="journal article" date="2014" name="PLoS ONE">
        <title>Rumen cellulosomics: divergent fiber-degrading strategies revealed by comparative genome-wide analysis of six ruminococcal strains.</title>
        <authorList>
            <person name="Dassa B."/>
            <person name="Borovok I."/>
            <person name="Ruimy-Israeli V."/>
            <person name="Lamed R."/>
            <person name="Flint H.J."/>
            <person name="Duncan S.H."/>
            <person name="Henrissat B."/>
            <person name="Coutinho P."/>
            <person name="Morrison M."/>
            <person name="Mosoni P."/>
            <person name="Yeoman C.J."/>
            <person name="White B.A."/>
            <person name="Bayer E.A."/>
        </authorList>
    </citation>
    <scope>NUCLEOTIDE SEQUENCE [LARGE SCALE GENOMIC DNA]</scope>
    <source>
        <strain evidence="18 19">007c</strain>
    </source>
</reference>
<feature type="disulfide bond" description="Redox-active" evidence="17">
    <location>
        <begin position="196"/>
        <end position="198"/>
    </location>
</feature>
<evidence type="ECO:0000256" key="17">
    <source>
        <dbReference type="HAMAP-Rule" id="MF_02089"/>
    </source>
</evidence>
<dbReference type="GO" id="GO:0052693">
    <property type="term" value="F:epoxyqueuosine reductase activity"/>
    <property type="evidence" value="ECO:0007669"/>
    <property type="project" value="UniProtKB-UniRule"/>
</dbReference>
<comment type="catalytic activity">
    <reaction evidence="16 17">
        <text>epoxyqueuosine(34) in tRNA + AH2 = queuosine(34) in tRNA + A + H2O</text>
        <dbReference type="Rhea" id="RHEA:32159"/>
        <dbReference type="Rhea" id="RHEA-COMP:18571"/>
        <dbReference type="Rhea" id="RHEA-COMP:18582"/>
        <dbReference type="ChEBI" id="CHEBI:13193"/>
        <dbReference type="ChEBI" id="CHEBI:15377"/>
        <dbReference type="ChEBI" id="CHEBI:17499"/>
        <dbReference type="ChEBI" id="CHEBI:194431"/>
        <dbReference type="ChEBI" id="CHEBI:194443"/>
        <dbReference type="EC" id="1.17.99.6"/>
    </reaction>
</comment>
<gene>
    <name evidence="17" type="primary">queH</name>
    <name evidence="18" type="ORF">RF007C_04210</name>
</gene>
<dbReference type="RefSeq" id="WP_037297288.1">
    <property type="nucleotide sequence ID" value="NZ_ATAX01000010.1"/>
</dbReference>
<protein>
    <recommendedName>
        <fullName evidence="5 17">Epoxyqueuosine reductase QueH</fullName>
        <ecNumber evidence="4 17">1.17.99.6</ecNumber>
    </recommendedName>
    <alternativeName>
        <fullName evidence="15 17">Queuosine biosynthesis protein QueH</fullName>
    </alternativeName>
</protein>
<evidence type="ECO:0000256" key="3">
    <source>
        <dbReference type="ARBA" id="ARBA00008207"/>
    </source>
</evidence>
<keyword evidence="11 17" id="KW-0408">Iron</keyword>
<dbReference type="PANTHER" id="PTHR36701">
    <property type="entry name" value="EPOXYQUEUOSINE REDUCTASE QUEH"/>
    <property type="match status" value="1"/>
</dbReference>
<evidence type="ECO:0000256" key="11">
    <source>
        <dbReference type="ARBA" id="ARBA00023004"/>
    </source>
</evidence>
<proteinExistence type="inferred from homology"/>
<feature type="binding site" evidence="17">
    <location>
        <position position="114"/>
    </location>
    <ligand>
        <name>[4Fe-4S] cluster</name>
        <dbReference type="ChEBI" id="CHEBI:49883"/>
    </ligand>
</feature>
<dbReference type="UniPathway" id="UPA00392"/>
<feature type="binding site" evidence="17">
    <location>
        <position position="35"/>
    </location>
    <ligand>
        <name>[4Fe-4S] cluster</name>
        <dbReference type="ChEBI" id="CHEBI:49883"/>
    </ligand>
</feature>
<evidence type="ECO:0000256" key="16">
    <source>
        <dbReference type="ARBA" id="ARBA00047415"/>
    </source>
</evidence>
<evidence type="ECO:0000256" key="5">
    <source>
        <dbReference type="ARBA" id="ARBA00016895"/>
    </source>
</evidence>
<feature type="binding site" evidence="17">
    <location>
        <position position="34"/>
    </location>
    <ligand>
        <name>[4Fe-4S] cluster</name>
        <dbReference type="ChEBI" id="CHEBI:49883"/>
    </ligand>
</feature>
<evidence type="ECO:0000313" key="18">
    <source>
        <dbReference type="EMBL" id="EWM54670.1"/>
    </source>
</evidence>
<sequence>MAQQTKVNYGLLLDRKLMELEKNGERPSLLLHACCAPCSSHTLTVLDRYFRITLYFCNPNIAPEEEFAFRLAELKRLVKEMGLAIPVVEEEYDPQPFYELAKGLEDLPERGERCRKCIEYRLRMAGNKAKELGCDLFTTTLTISPHKDCTFINECGGRLQDEVGVPYLFSDFKKHEGYKHSIELSRQYNLYRQNYCGCVYSKRAVSR</sequence>
<dbReference type="Proteomes" id="UP000019365">
    <property type="component" value="Unassembled WGS sequence"/>
</dbReference>